<dbReference type="Gene3D" id="2.130.10.10">
    <property type="entry name" value="YVTN repeat-like/Quinoprotein amine dehydrogenase"/>
    <property type="match status" value="2"/>
</dbReference>
<dbReference type="GO" id="GO:0010411">
    <property type="term" value="P:xyloglucan metabolic process"/>
    <property type="evidence" value="ECO:0007669"/>
    <property type="project" value="TreeGrafter"/>
</dbReference>
<dbReference type="EMBL" id="LCMA01000013">
    <property type="protein sequence ID" value="KKU26073.1"/>
    <property type="molecule type" value="Genomic_DNA"/>
</dbReference>
<dbReference type="Proteomes" id="UP000034175">
    <property type="component" value="Unassembled WGS sequence"/>
</dbReference>
<protein>
    <recommendedName>
        <fullName evidence="3">Sortilin N-terminal domain-containing protein</fullName>
    </recommendedName>
</protein>
<dbReference type="PANTHER" id="PTHR43739">
    <property type="entry name" value="XYLOGLUCANASE (EUROFUNG)"/>
    <property type="match status" value="1"/>
</dbReference>
<evidence type="ECO:0008006" key="3">
    <source>
        <dbReference type="Google" id="ProtNLM"/>
    </source>
</evidence>
<dbReference type="SUPFAM" id="SSF110296">
    <property type="entry name" value="Oligoxyloglucan reducing end-specific cellobiohydrolase"/>
    <property type="match status" value="2"/>
</dbReference>
<organism evidence="1 2">
    <name type="scientific">Candidatus Magasanikbacteria bacterium GW2011_GWA2_46_17</name>
    <dbReference type="NCBI Taxonomy" id="1619042"/>
    <lineage>
        <taxon>Bacteria</taxon>
        <taxon>Candidatus Magasanikiibacteriota</taxon>
    </lineage>
</organism>
<gene>
    <name evidence="1" type="ORF">UX39_C0013G0020</name>
</gene>
<evidence type="ECO:0000313" key="1">
    <source>
        <dbReference type="EMBL" id="KKU26073.1"/>
    </source>
</evidence>
<dbReference type="PANTHER" id="PTHR43739:SF5">
    <property type="entry name" value="EXO-ALPHA-SIALIDASE"/>
    <property type="match status" value="1"/>
</dbReference>
<reference evidence="1 2" key="1">
    <citation type="journal article" date="2015" name="Nature">
        <title>rRNA introns, odd ribosomes, and small enigmatic genomes across a large radiation of phyla.</title>
        <authorList>
            <person name="Brown C.T."/>
            <person name="Hug L.A."/>
            <person name="Thomas B.C."/>
            <person name="Sharon I."/>
            <person name="Castelle C.J."/>
            <person name="Singh A."/>
            <person name="Wilkins M.J."/>
            <person name="Williams K.H."/>
            <person name="Banfield J.F."/>
        </authorList>
    </citation>
    <scope>NUCLEOTIDE SEQUENCE [LARGE SCALE GENOMIC DNA]</scope>
</reference>
<dbReference type="InterPro" id="IPR015943">
    <property type="entry name" value="WD40/YVTN_repeat-like_dom_sf"/>
</dbReference>
<evidence type="ECO:0000313" key="2">
    <source>
        <dbReference type="Proteomes" id="UP000034175"/>
    </source>
</evidence>
<comment type="caution">
    <text evidence="1">The sequence shown here is derived from an EMBL/GenBank/DDBJ whole genome shotgun (WGS) entry which is preliminary data.</text>
</comment>
<dbReference type="AlphaFoldDB" id="A0A0G1R7M7"/>
<proteinExistence type="predicted"/>
<dbReference type="CDD" id="cd15482">
    <property type="entry name" value="Sialidase_non-viral"/>
    <property type="match status" value="1"/>
</dbReference>
<accession>A0A0G1R7M7</accession>
<dbReference type="InterPro" id="IPR052025">
    <property type="entry name" value="Xyloglucanase_GH74"/>
</dbReference>
<name>A0A0G1R7M7_9BACT</name>
<sequence>MLILGAMVLLGAGCIKFGTTTRGPNGVFRSANKGDSWQSVSAYPTAQGVKSISGVKVFRIFTDPGDPNAFYLGTRGQGLFYSYDKGDSWQNVAAMNNKFIYGVAVDPRDKCTIYVTDGPNIFKTTDCSRTWQTVFTEARPEERFVSLSVDYGNSSLIYGAQLGGDIIRSLDAGRSWTTIKRFGFETRYMTVDPFTPERVYVASYRNGLWRSDDHGINWTDLSADFENFSESKNFYKLVLNPAQRGGLFWVSKFGILRSNDAGTSWQAMRLLTPPGSVNIYGFVINSRNQNEMYYTGTILSDEQQNIRSTFYRSTDGGTTWVTKKLPTNTIPVDMLVHKQEGGTLFLGFTDTQ</sequence>